<dbReference type="Pfam" id="PF09550">
    <property type="entry name" value="Phage_TAC_6"/>
    <property type="match status" value="1"/>
</dbReference>
<dbReference type="AlphaFoldDB" id="A0A512JI11"/>
<sequence length="65" mass="6896">MTSEAAAFAFPWDDALALGLHALRWTPQAFWAATPRELAASSGVRGTPAASRADLDRLLAAFPDP</sequence>
<evidence type="ECO:0000313" key="1">
    <source>
        <dbReference type="EMBL" id="GEP09599.1"/>
    </source>
</evidence>
<evidence type="ECO:0000313" key="2">
    <source>
        <dbReference type="Proteomes" id="UP000321750"/>
    </source>
</evidence>
<dbReference type="InterPro" id="IPR019056">
    <property type="entry name" value="Phage_TAC_6"/>
</dbReference>
<proteinExistence type="predicted"/>
<reference evidence="1 2" key="1">
    <citation type="submission" date="2019-07" db="EMBL/GenBank/DDBJ databases">
        <title>Whole genome shotgun sequence of Methylobacterium gnaphalii NBRC 107716.</title>
        <authorList>
            <person name="Hosoyama A."/>
            <person name="Uohara A."/>
            <person name="Ohji S."/>
            <person name="Ichikawa N."/>
        </authorList>
    </citation>
    <scope>NUCLEOTIDE SEQUENCE [LARGE SCALE GENOMIC DNA]</scope>
    <source>
        <strain evidence="1 2">NBRC 107716</strain>
    </source>
</reference>
<comment type="caution">
    <text evidence="1">The sequence shown here is derived from an EMBL/GenBank/DDBJ whole genome shotgun (WGS) entry which is preliminary data.</text>
</comment>
<dbReference type="Proteomes" id="UP000321750">
    <property type="component" value="Unassembled WGS sequence"/>
</dbReference>
<dbReference type="EMBL" id="BJZV01000006">
    <property type="protein sequence ID" value="GEP09599.1"/>
    <property type="molecule type" value="Genomic_DNA"/>
</dbReference>
<accession>A0A512JI11</accession>
<evidence type="ECO:0008006" key="3">
    <source>
        <dbReference type="Google" id="ProtNLM"/>
    </source>
</evidence>
<keyword evidence="2" id="KW-1185">Reference proteome</keyword>
<organism evidence="1 2">
    <name type="scientific">Methylobacterium gnaphalii</name>
    <dbReference type="NCBI Taxonomy" id="1010610"/>
    <lineage>
        <taxon>Bacteria</taxon>
        <taxon>Pseudomonadati</taxon>
        <taxon>Pseudomonadota</taxon>
        <taxon>Alphaproteobacteria</taxon>
        <taxon>Hyphomicrobiales</taxon>
        <taxon>Methylobacteriaceae</taxon>
        <taxon>Methylobacterium</taxon>
    </lineage>
</organism>
<protein>
    <recommendedName>
        <fullName evidence="3">Phage tail assembly chaperone</fullName>
    </recommendedName>
</protein>
<dbReference type="OrthoDB" id="7582980at2"/>
<name>A0A512JI11_9HYPH</name>
<gene>
    <name evidence="1" type="ORF">MGN01_14440</name>
</gene>
<dbReference type="RefSeq" id="WP_147045906.1">
    <property type="nucleotide sequence ID" value="NZ_BJZV01000006.1"/>
</dbReference>